<keyword evidence="9" id="KW-1185">Reference proteome</keyword>
<dbReference type="InterPro" id="IPR008766">
    <property type="entry name" value="Replication_gene_A-like"/>
</dbReference>
<reference evidence="8 9" key="1">
    <citation type="submission" date="2020-08" db="EMBL/GenBank/DDBJ databases">
        <title>Genomic Encyclopedia of Type Strains, Phase IV (KMG-IV): sequencing the most valuable type-strain genomes for metagenomic binning, comparative biology and taxonomic classification.</title>
        <authorList>
            <person name="Goeker M."/>
        </authorList>
    </citation>
    <scope>NUCLEOTIDE SEQUENCE [LARGE SCALE GENOMIC DNA]</scope>
    <source>
        <strain evidence="8 9">DSM 18233</strain>
    </source>
</reference>
<evidence type="ECO:0000256" key="3">
    <source>
        <dbReference type="ARBA" id="ARBA00022705"/>
    </source>
</evidence>
<evidence type="ECO:0000259" key="7">
    <source>
        <dbReference type="Pfam" id="PF05840"/>
    </source>
</evidence>
<dbReference type="EMBL" id="JACHHN010000005">
    <property type="protein sequence ID" value="MBB5192078.1"/>
    <property type="molecule type" value="Genomic_DNA"/>
</dbReference>
<comment type="function">
    <text evidence="1">Possible endonuclease which induces a single-strand cut and initiates DNA replication.</text>
</comment>
<evidence type="ECO:0000256" key="5">
    <source>
        <dbReference type="ARBA" id="ARBA00022759"/>
    </source>
</evidence>
<accession>A0A840RHS6</accession>
<evidence type="ECO:0000256" key="6">
    <source>
        <dbReference type="ARBA" id="ARBA00022801"/>
    </source>
</evidence>
<evidence type="ECO:0000256" key="2">
    <source>
        <dbReference type="ARBA" id="ARBA00009260"/>
    </source>
</evidence>
<evidence type="ECO:0000256" key="1">
    <source>
        <dbReference type="ARBA" id="ARBA00003293"/>
    </source>
</evidence>
<name>A0A840RHS6_9NEIS</name>
<feature type="domain" description="Replication gene A protein-like" evidence="7">
    <location>
        <begin position="127"/>
        <end position="397"/>
    </location>
</feature>
<evidence type="ECO:0000313" key="8">
    <source>
        <dbReference type="EMBL" id="MBB5192078.1"/>
    </source>
</evidence>
<sequence>MTRGLPAYLRNPLHQKWSRIRKSAATTALRDANLFVRGFMARVPELTGALPLELNDDDIGVFARKAADECAQILSLAGSGAAVPVLVGTQWIKRPRFALEALAKAASHGVLPELAGIRAKNLPAWFETTQKRLADVKWWRGRLKRLITRAVEQHLVRLGCVNDRGAPYVSNGTLKRLAHRDQKTAIALELAEATNEKGQTYTLAELSRRTVANPEIRRTELMVRIRGTEEVMQELGMVGYFVTITAPSKYHASSPKYGKPYTCAADALGDDDAVDLGPNAEPRFVRKQYSPRDTQTYLCTLWKQARALFKKKANSIQITGVRVAEPHHDGTPHWHMLIWVAPHQADRMLAILQGKAFEVDGEEKGAAKHRFTVEKIDPRKGSAVGYVAKYLAKNIDGAFVDVDHDTGLSGATAAQRAVKWASCHRIRQFQMFGVPPVTVWRELRKADLLAEDNRDELVLHNLHAAADRADWAAYTRFYDGLLGGYRVGFEPLREADKSTGELIEPINKYGETTFVRNAVALFSPANEVIERIQTRMHEWSVEWRRDGEAKRLQELASTVVFEVPGFEFERSGAAASTWTRVNNCNQSPEIVELERKIGEETADWNTHLPTALHAGEWDKSGRWHPRPPKPQADIDFMYADAPDVAPARPTHA</sequence>
<keyword evidence="5" id="KW-0255">Endonuclease</keyword>
<gene>
    <name evidence="8" type="ORF">HNQ50_002815</name>
</gene>
<dbReference type="GO" id="GO:0004519">
    <property type="term" value="F:endonuclease activity"/>
    <property type="evidence" value="ECO:0007669"/>
    <property type="project" value="UniProtKB-KW"/>
</dbReference>
<comment type="similarity">
    <text evidence="2">Belongs to the phage GPA family.</text>
</comment>
<dbReference type="RefSeq" id="WP_184101687.1">
    <property type="nucleotide sequence ID" value="NZ_JACHHN010000005.1"/>
</dbReference>
<dbReference type="GO" id="GO:0006260">
    <property type="term" value="P:DNA replication"/>
    <property type="evidence" value="ECO:0007669"/>
    <property type="project" value="UniProtKB-KW"/>
</dbReference>
<protein>
    <recommendedName>
        <fullName evidence="7">Replication gene A protein-like domain-containing protein</fullName>
    </recommendedName>
</protein>
<proteinExistence type="inferred from homology"/>
<evidence type="ECO:0000313" key="9">
    <source>
        <dbReference type="Proteomes" id="UP000543030"/>
    </source>
</evidence>
<keyword evidence="6" id="KW-0378">Hydrolase</keyword>
<dbReference type="Pfam" id="PF05840">
    <property type="entry name" value="Phage_GPA"/>
    <property type="match status" value="1"/>
</dbReference>
<dbReference type="Proteomes" id="UP000543030">
    <property type="component" value="Unassembled WGS sequence"/>
</dbReference>
<dbReference type="AlphaFoldDB" id="A0A840RHS6"/>
<keyword evidence="3" id="KW-0235">DNA replication</keyword>
<organism evidence="8 9">
    <name type="scientific">Silvimonas terrae</name>
    <dbReference type="NCBI Taxonomy" id="300266"/>
    <lineage>
        <taxon>Bacteria</taxon>
        <taxon>Pseudomonadati</taxon>
        <taxon>Pseudomonadota</taxon>
        <taxon>Betaproteobacteria</taxon>
        <taxon>Neisseriales</taxon>
        <taxon>Chitinibacteraceae</taxon>
        <taxon>Silvimonas</taxon>
    </lineage>
</organism>
<comment type="caution">
    <text evidence="8">The sequence shown here is derived from an EMBL/GenBank/DDBJ whole genome shotgun (WGS) entry which is preliminary data.</text>
</comment>
<keyword evidence="4" id="KW-0540">Nuclease</keyword>
<evidence type="ECO:0000256" key="4">
    <source>
        <dbReference type="ARBA" id="ARBA00022722"/>
    </source>
</evidence>
<dbReference type="GO" id="GO:0016787">
    <property type="term" value="F:hydrolase activity"/>
    <property type="evidence" value="ECO:0007669"/>
    <property type="project" value="UniProtKB-KW"/>
</dbReference>